<protein>
    <submittedName>
        <fullName evidence="1">Uncharacterized protein</fullName>
    </submittedName>
</protein>
<gene>
    <name evidence="1" type="ORF">F5144DRAFT_596597</name>
</gene>
<reference evidence="1 2" key="1">
    <citation type="journal article" date="2021" name="Nat. Commun.">
        <title>Genetic determinants of endophytism in the Arabidopsis root mycobiome.</title>
        <authorList>
            <person name="Mesny F."/>
            <person name="Miyauchi S."/>
            <person name="Thiergart T."/>
            <person name="Pickel B."/>
            <person name="Atanasova L."/>
            <person name="Karlsson M."/>
            <person name="Huettel B."/>
            <person name="Barry K.W."/>
            <person name="Haridas S."/>
            <person name="Chen C."/>
            <person name="Bauer D."/>
            <person name="Andreopoulos W."/>
            <person name="Pangilinan J."/>
            <person name="LaButti K."/>
            <person name="Riley R."/>
            <person name="Lipzen A."/>
            <person name="Clum A."/>
            <person name="Drula E."/>
            <person name="Henrissat B."/>
            <person name="Kohler A."/>
            <person name="Grigoriev I.V."/>
            <person name="Martin F.M."/>
            <person name="Hacquard S."/>
        </authorList>
    </citation>
    <scope>NUCLEOTIDE SEQUENCE [LARGE SCALE GENOMIC DNA]</scope>
    <source>
        <strain evidence="1 2">MPI-SDFR-AT-0079</strain>
    </source>
</reference>
<proteinExistence type="predicted"/>
<evidence type="ECO:0000313" key="2">
    <source>
        <dbReference type="Proteomes" id="UP000724584"/>
    </source>
</evidence>
<dbReference type="EMBL" id="JAGIZQ010000007">
    <property type="protein sequence ID" value="KAH6617634.1"/>
    <property type="molecule type" value="Genomic_DNA"/>
</dbReference>
<accession>A0ACB7NXV3</accession>
<comment type="caution">
    <text evidence="1">The sequence shown here is derived from an EMBL/GenBank/DDBJ whole genome shotgun (WGS) entry which is preliminary data.</text>
</comment>
<organism evidence="1 2">
    <name type="scientific">Chaetomium tenue</name>
    <dbReference type="NCBI Taxonomy" id="1854479"/>
    <lineage>
        <taxon>Eukaryota</taxon>
        <taxon>Fungi</taxon>
        <taxon>Dikarya</taxon>
        <taxon>Ascomycota</taxon>
        <taxon>Pezizomycotina</taxon>
        <taxon>Sordariomycetes</taxon>
        <taxon>Sordariomycetidae</taxon>
        <taxon>Sordariales</taxon>
        <taxon>Chaetomiaceae</taxon>
        <taxon>Chaetomium</taxon>
    </lineage>
</organism>
<evidence type="ECO:0000313" key="1">
    <source>
        <dbReference type="EMBL" id="KAH6617634.1"/>
    </source>
</evidence>
<name>A0ACB7NXV3_9PEZI</name>
<keyword evidence="2" id="KW-1185">Reference proteome</keyword>
<sequence>MSNRISQNLALALCLQLAGLTQGHVVITYPGWRGNNLGRTDEFPFGMQWMYPCGGLPVTTNRTHWPIGGGAVAFQPGWFTGHASALIYINIGLGEQPENYSQPIVKFHLQGPTDNPYPGSVCLPQLTLPDDVRKQVKSGDLATIQVIEAAKHGAGLFTCPNFPFLVSGVRQQTPQRVPLYEHPNASYSSTMCVSCELLGACRCHNYSTFSDNHNPLRVVSPRFSQVYTMKVIPSPILATKATPHARHGQGSASSPRVPSILARHPIQVDFVRPQRPAIVPGNNRAAQHIRRNSGSKYSISDAKVNKPASHLHRTRVGLWLENIEASHGLPSPTLDHQSPYSPSRRRSMSLGTASPHGTKFTRNANAPRVPLADITSLVLAADCPTTFYASEAADAHSQSSTSLASDLSGAVDMLTTDEAKRLLLMSAQSNMSLAEAIRGIAISRSQTESSQSTQQVEPDYLADTFVFDEHLY</sequence>
<dbReference type="Proteomes" id="UP000724584">
    <property type="component" value="Unassembled WGS sequence"/>
</dbReference>